<keyword evidence="3" id="KW-1185">Reference proteome</keyword>
<accession>A0ABR0H2X2</accession>
<evidence type="ECO:0000313" key="2">
    <source>
        <dbReference type="EMBL" id="KAK4662277.1"/>
    </source>
</evidence>
<name>A0ABR0H2X2_9PEZI</name>
<gene>
    <name evidence="2" type="ORF">QC763_0111700</name>
</gene>
<feature type="region of interest" description="Disordered" evidence="1">
    <location>
        <begin position="1"/>
        <end position="126"/>
    </location>
</feature>
<dbReference type="RefSeq" id="XP_062762243.1">
    <property type="nucleotide sequence ID" value="XM_062906493.1"/>
</dbReference>
<reference evidence="2 3" key="1">
    <citation type="journal article" date="2023" name="bioRxiv">
        <title>High-quality genome assemblies of four members of thePodospora anserinaspecies complex.</title>
        <authorList>
            <person name="Ament-Velasquez S.L."/>
            <person name="Vogan A.A."/>
            <person name="Wallerman O."/>
            <person name="Hartmann F."/>
            <person name="Gautier V."/>
            <person name="Silar P."/>
            <person name="Giraud T."/>
            <person name="Johannesson H."/>
        </authorList>
    </citation>
    <scope>NUCLEOTIDE SEQUENCE [LARGE SCALE GENOMIC DNA]</scope>
    <source>
        <strain evidence="2 3">CBS 411.78</strain>
    </source>
</reference>
<sequence length="153" mass="15838">MPISIQPHCGQKKTGQSRPGKGDPDPEIGLYVEGISISGPGITPQKQGAGDPAASNQAPRKAQTTIKTTGAGTSHCLQLDDPNVAEPTTAAETEAAGGRRVLACGQLLTEGTGGSPKPPQAEPRQGNLFEFEARGRAASNYRGLVIKGIQELR</sequence>
<organism evidence="2 3">
    <name type="scientific">Podospora pseudopauciseta</name>
    <dbReference type="NCBI Taxonomy" id="2093780"/>
    <lineage>
        <taxon>Eukaryota</taxon>
        <taxon>Fungi</taxon>
        <taxon>Dikarya</taxon>
        <taxon>Ascomycota</taxon>
        <taxon>Pezizomycotina</taxon>
        <taxon>Sordariomycetes</taxon>
        <taxon>Sordariomycetidae</taxon>
        <taxon>Sordariales</taxon>
        <taxon>Podosporaceae</taxon>
        <taxon>Podospora</taxon>
    </lineage>
</organism>
<proteinExistence type="predicted"/>
<dbReference type="EMBL" id="JAFFHB010000009">
    <property type="protein sequence ID" value="KAK4662277.1"/>
    <property type="molecule type" value="Genomic_DNA"/>
</dbReference>
<protein>
    <submittedName>
        <fullName evidence="2">Uncharacterized protein</fullName>
    </submittedName>
</protein>
<dbReference type="GeneID" id="87926766"/>
<evidence type="ECO:0000256" key="1">
    <source>
        <dbReference type="SAM" id="MobiDB-lite"/>
    </source>
</evidence>
<dbReference type="Proteomes" id="UP001326199">
    <property type="component" value="Unassembled WGS sequence"/>
</dbReference>
<comment type="caution">
    <text evidence="2">The sequence shown here is derived from an EMBL/GenBank/DDBJ whole genome shotgun (WGS) entry which is preliminary data.</text>
</comment>
<feature type="compositionally biased region" description="Low complexity" evidence="1">
    <location>
        <begin position="85"/>
        <end position="96"/>
    </location>
</feature>
<evidence type="ECO:0000313" key="3">
    <source>
        <dbReference type="Proteomes" id="UP001326199"/>
    </source>
</evidence>
<feature type="compositionally biased region" description="Polar residues" evidence="1">
    <location>
        <begin position="54"/>
        <end position="76"/>
    </location>
</feature>